<dbReference type="InterPro" id="IPR003494">
    <property type="entry name" value="SHS2_FtsA"/>
</dbReference>
<dbReference type="InterPro" id="IPR005883">
    <property type="entry name" value="PilM"/>
</dbReference>
<dbReference type="GO" id="GO:0051301">
    <property type="term" value="P:cell division"/>
    <property type="evidence" value="ECO:0007669"/>
    <property type="project" value="InterPro"/>
</dbReference>
<dbReference type="AlphaFoldDB" id="C0GE60"/>
<name>C0GE60_DETAL</name>
<dbReference type="InterPro" id="IPR050696">
    <property type="entry name" value="FtsA/MreB"/>
</dbReference>
<evidence type="ECO:0000259" key="1">
    <source>
        <dbReference type="SMART" id="SM00842"/>
    </source>
</evidence>
<dbReference type="PIRSF" id="PIRSF019169">
    <property type="entry name" value="PilM"/>
    <property type="match status" value="1"/>
</dbReference>
<dbReference type="eggNOG" id="COG4972">
    <property type="taxonomic scope" value="Bacteria"/>
</dbReference>
<dbReference type="InterPro" id="IPR043129">
    <property type="entry name" value="ATPase_NBD"/>
</dbReference>
<dbReference type="Pfam" id="PF11104">
    <property type="entry name" value="PilM_2"/>
    <property type="match status" value="1"/>
</dbReference>
<feature type="domain" description="SHS2" evidence="1">
    <location>
        <begin position="9"/>
        <end position="176"/>
    </location>
</feature>
<dbReference type="SMART" id="SM00842">
    <property type="entry name" value="FtsA"/>
    <property type="match status" value="1"/>
</dbReference>
<dbReference type="Gene3D" id="3.30.1490.300">
    <property type="match status" value="1"/>
</dbReference>
<dbReference type="EMBL" id="ACJM01000003">
    <property type="protein sequence ID" value="EEG78354.1"/>
    <property type="molecule type" value="Genomic_DNA"/>
</dbReference>
<dbReference type="SUPFAM" id="SSF53067">
    <property type="entry name" value="Actin-like ATPase domain"/>
    <property type="match status" value="2"/>
</dbReference>
<dbReference type="PANTHER" id="PTHR32432:SF3">
    <property type="entry name" value="ETHANOLAMINE UTILIZATION PROTEIN EUTJ"/>
    <property type="match status" value="1"/>
</dbReference>
<reference evidence="2 3" key="1">
    <citation type="submission" date="2009-02" db="EMBL/GenBank/DDBJ databases">
        <title>Sequencing of the draft genome and assembly of Dethiobacter alkaliphilus AHT 1.</title>
        <authorList>
            <consortium name="US DOE Joint Genome Institute (JGI-PGF)"/>
            <person name="Lucas S."/>
            <person name="Copeland A."/>
            <person name="Lapidus A."/>
            <person name="Glavina del Rio T."/>
            <person name="Dalin E."/>
            <person name="Tice H."/>
            <person name="Bruce D."/>
            <person name="Goodwin L."/>
            <person name="Pitluck S."/>
            <person name="Larimer F."/>
            <person name="Land M.L."/>
            <person name="Hauser L."/>
            <person name="Muyzer G."/>
        </authorList>
    </citation>
    <scope>NUCLEOTIDE SEQUENCE [LARGE SCALE GENOMIC DNA]</scope>
    <source>
        <strain evidence="2 3">AHT 1</strain>
    </source>
</reference>
<dbReference type="PANTHER" id="PTHR32432">
    <property type="entry name" value="CELL DIVISION PROTEIN FTSA-RELATED"/>
    <property type="match status" value="1"/>
</dbReference>
<dbReference type="Gene3D" id="3.30.420.40">
    <property type="match status" value="2"/>
</dbReference>
<proteinExistence type="predicted"/>
<dbReference type="CDD" id="cd24049">
    <property type="entry name" value="ASKHA_NBD_PilM"/>
    <property type="match status" value="1"/>
</dbReference>
<dbReference type="Proteomes" id="UP000006443">
    <property type="component" value="Unassembled WGS sequence"/>
</dbReference>
<gene>
    <name evidence="2" type="ORF">DealDRAFT_0769</name>
</gene>
<evidence type="ECO:0000313" key="3">
    <source>
        <dbReference type="Proteomes" id="UP000006443"/>
    </source>
</evidence>
<protein>
    <submittedName>
        <fullName evidence="2">Type IV pilus assembly protein PilM</fullName>
    </submittedName>
</protein>
<comment type="caution">
    <text evidence="2">The sequence shown here is derived from an EMBL/GenBank/DDBJ whole genome shotgun (WGS) entry which is preliminary data.</text>
</comment>
<organism evidence="2 3">
    <name type="scientific">Dethiobacter alkaliphilus AHT 1</name>
    <dbReference type="NCBI Taxonomy" id="555088"/>
    <lineage>
        <taxon>Bacteria</taxon>
        <taxon>Bacillati</taxon>
        <taxon>Bacillota</taxon>
        <taxon>Dethiobacteria</taxon>
        <taxon>Dethiobacterales</taxon>
        <taxon>Dethiobacteraceae</taxon>
        <taxon>Dethiobacter</taxon>
    </lineage>
</organism>
<evidence type="ECO:0000313" key="2">
    <source>
        <dbReference type="EMBL" id="EEG78354.1"/>
    </source>
</evidence>
<dbReference type="OrthoDB" id="1803742at2"/>
<sequence>MGLFGKGGVVGLEFDTGLIRAVEVRGKNGSAKVVAGGQVPVPDSAVSDGIVQEPEVVADALQKLWSKAGIGSKNVVLGMFNQGVIMRLINFPKVPKDKLEQALRLQAGEYFPIPLSQMILDFAVVGEVENNGAEQYEVLLVAAKKTHMEPSLEALKKAKLNVDVVDATPLALMRALPKEKLEGTVVLVDLAMGLSNLLLSIDGMPRFARVIPVNLKQYVNNVGASLEVQADYQQYVAAALEKEAGEEFARWGNGVAREIRASISFYVKTDNLEDVDRVILSGKGAKVIGLADLLSEDLNVPVEVVQPMANVDSKAELEGPEFAVCVGLALRGLEV</sequence>
<accession>C0GE60</accession>
<dbReference type="RefSeq" id="WP_008515037.1">
    <property type="nucleotide sequence ID" value="NZ_ACJM01000003.1"/>
</dbReference>
<keyword evidence="3" id="KW-1185">Reference proteome</keyword>
<dbReference type="STRING" id="555088.DealDRAFT_0769"/>
<dbReference type="NCBIfam" id="TIGR01175">
    <property type="entry name" value="pilM"/>
    <property type="match status" value="1"/>
</dbReference>